<feature type="transmembrane region" description="Helical" evidence="1">
    <location>
        <begin position="44"/>
        <end position="68"/>
    </location>
</feature>
<evidence type="ECO:0000256" key="1">
    <source>
        <dbReference type="SAM" id="Phobius"/>
    </source>
</evidence>
<feature type="transmembrane region" description="Helical" evidence="1">
    <location>
        <begin position="132"/>
        <end position="153"/>
    </location>
</feature>
<proteinExistence type="predicted"/>
<organism evidence="2 3">
    <name type="scientific">Euplotes crassus</name>
    <dbReference type="NCBI Taxonomy" id="5936"/>
    <lineage>
        <taxon>Eukaryota</taxon>
        <taxon>Sar</taxon>
        <taxon>Alveolata</taxon>
        <taxon>Ciliophora</taxon>
        <taxon>Intramacronucleata</taxon>
        <taxon>Spirotrichea</taxon>
        <taxon>Hypotrichia</taxon>
        <taxon>Euplotida</taxon>
        <taxon>Euplotidae</taxon>
        <taxon>Moneuplotes</taxon>
    </lineage>
</organism>
<sequence length="289" mass="34101">MIFEAASIIVFFMTSVGIVKRFYTPPRKKEDDRLVELDKEEMMYQYHDCVSVVYSCVLVLLYSTNYLFYGIDFERKGTELEYNIILFGTIWYIFDCVLKHHDEVYSIFVWIHHTFMIASMLVCLQIERSYCFGATVLFLNDCIYILLVTYKTFERINLPFDHYKYKICLISLTIALVASRIFGNFWLISRLVMTSDPSILLIMANFPVVCFGIMICIQLACKLFMLIPYWCSNRTILRGKAFWRNVKSAYLKYKSWETLYKFVDISAYFLSALAPIGIVLYSNYSEELF</sequence>
<comment type="caution">
    <text evidence="2">The sequence shown here is derived from an EMBL/GenBank/DDBJ whole genome shotgun (WGS) entry which is preliminary data.</text>
</comment>
<reference evidence="2" key="1">
    <citation type="submission" date="2023-07" db="EMBL/GenBank/DDBJ databases">
        <authorList>
            <consortium name="AG Swart"/>
            <person name="Singh M."/>
            <person name="Singh A."/>
            <person name="Seah K."/>
            <person name="Emmerich C."/>
        </authorList>
    </citation>
    <scope>NUCLEOTIDE SEQUENCE</scope>
    <source>
        <strain evidence="2">DP1</strain>
    </source>
</reference>
<feature type="transmembrane region" description="Helical" evidence="1">
    <location>
        <begin position="80"/>
        <end position="98"/>
    </location>
</feature>
<gene>
    <name evidence="2" type="ORF">ECRASSUSDP1_LOCUS13106</name>
</gene>
<dbReference type="AlphaFoldDB" id="A0AAD1ULS6"/>
<evidence type="ECO:0000313" key="3">
    <source>
        <dbReference type="Proteomes" id="UP001295684"/>
    </source>
</evidence>
<keyword evidence="3" id="KW-1185">Reference proteome</keyword>
<feature type="transmembrane region" description="Helical" evidence="1">
    <location>
        <begin position="6"/>
        <end position="23"/>
    </location>
</feature>
<protein>
    <recommendedName>
        <fullName evidence="4">TLC domain-containing protein</fullName>
    </recommendedName>
</protein>
<keyword evidence="1" id="KW-0812">Transmembrane</keyword>
<keyword evidence="1" id="KW-1133">Transmembrane helix</keyword>
<feature type="transmembrane region" description="Helical" evidence="1">
    <location>
        <begin position="165"/>
        <end position="187"/>
    </location>
</feature>
<keyword evidence="1" id="KW-0472">Membrane</keyword>
<evidence type="ECO:0000313" key="2">
    <source>
        <dbReference type="EMBL" id="CAI2371781.1"/>
    </source>
</evidence>
<name>A0AAD1ULS6_EUPCR</name>
<accession>A0AAD1ULS6</accession>
<feature type="transmembrane region" description="Helical" evidence="1">
    <location>
        <begin position="105"/>
        <end position="126"/>
    </location>
</feature>
<feature type="transmembrane region" description="Helical" evidence="1">
    <location>
        <begin position="262"/>
        <end position="284"/>
    </location>
</feature>
<evidence type="ECO:0008006" key="4">
    <source>
        <dbReference type="Google" id="ProtNLM"/>
    </source>
</evidence>
<dbReference type="Proteomes" id="UP001295684">
    <property type="component" value="Unassembled WGS sequence"/>
</dbReference>
<dbReference type="EMBL" id="CAMPGE010013037">
    <property type="protein sequence ID" value="CAI2371781.1"/>
    <property type="molecule type" value="Genomic_DNA"/>
</dbReference>
<feature type="transmembrane region" description="Helical" evidence="1">
    <location>
        <begin position="199"/>
        <end position="230"/>
    </location>
</feature>